<protein>
    <submittedName>
        <fullName evidence="1">Uncharacterized protein</fullName>
    </submittedName>
</protein>
<dbReference type="Proteomes" id="UP000248924">
    <property type="component" value="Unassembled WGS sequence"/>
</dbReference>
<gene>
    <name evidence="1" type="ORF">C1I95_02445</name>
</gene>
<dbReference type="EMBL" id="POTY01000006">
    <property type="protein sequence ID" value="PZG23898.1"/>
    <property type="molecule type" value="Genomic_DNA"/>
</dbReference>
<evidence type="ECO:0000313" key="2">
    <source>
        <dbReference type="Proteomes" id="UP000248924"/>
    </source>
</evidence>
<comment type="caution">
    <text evidence="1">The sequence shown here is derived from an EMBL/GenBank/DDBJ whole genome shotgun (WGS) entry which is preliminary data.</text>
</comment>
<dbReference type="AlphaFoldDB" id="A0A2W2FGU8"/>
<organism evidence="1 2">
    <name type="scientific">Micromonospora craterilacus</name>
    <dbReference type="NCBI Taxonomy" id="1655439"/>
    <lineage>
        <taxon>Bacteria</taxon>
        <taxon>Bacillati</taxon>
        <taxon>Actinomycetota</taxon>
        <taxon>Actinomycetes</taxon>
        <taxon>Micromonosporales</taxon>
        <taxon>Micromonosporaceae</taxon>
        <taxon>Micromonospora</taxon>
    </lineage>
</organism>
<evidence type="ECO:0000313" key="1">
    <source>
        <dbReference type="EMBL" id="PZG23898.1"/>
    </source>
</evidence>
<keyword evidence="2" id="KW-1185">Reference proteome</keyword>
<proteinExistence type="predicted"/>
<accession>A0A2W2FGU8</accession>
<dbReference type="RefSeq" id="WP_111212096.1">
    <property type="nucleotide sequence ID" value="NZ_POTY01000006.1"/>
</dbReference>
<name>A0A2W2FGU8_9ACTN</name>
<dbReference type="OrthoDB" id="3681121at2"/>
<sequence>MHSSYLSWGEAKALFDSRGFAESSYRNLYAEEYILHPGSALVGGAFPLNGHDRHPWRDTTPDAATGYIVDGDLTVDGNIFDWDDGASALIVLGDLRAANIYLGCDTKLLVQGSVEVETFVGDMTDKLVMIHGDLRTRLTIMWDGFCPDLVGGCLYGRTLAPDYIDLPGDTIGRVEDPTPDVPLADLLVGEVLADADPVDPYAVELGVHKRRLYDRITQGLPVARGGRRVAPLEIPA</sequence>
<reference evidence="1 2" key="1">
    <citation type="submission" date="2018-01" db="EMBL/GenBank/DDBJ databases">
        <title>Draft genome sequence of Jishengella sp. NA12.</title>
        <authorList>
            <person name="Sahin N."/>
            <person name="Ay H."/>
            <person name="Saygin H."/>
        </authorList>
    </citation>
    <scope>NUCLEOTIDE SEQUENCE [LARGE SCALE GENOMIC DNA]</scope>
    <source>
        <strain evidence="1 2">NA12</strain>
    </source>
</reference>